<dbReference type="PANTHER" id="PTHR23028:SF134">
    <property type="entry name" value="PUTATIVE (AFU_ORTHOLOGUE AFUA_4G08520)-RELATED"/>
    <property type="match status" value="1"/>
</dbReference>
<dbReference type="AlphaFoldDB" id="A0A9P9J4K9"/>
<keyword evidence="1" id="KW-0812">Transmembrane</keyword>
<sequence>MHATSRPSLADDGYPTHADSAPVSVSVSVSGSDDDFNPRQLLAQTANRILSFIEYAKSSPGQLLLRIAWFLVPSFLQGRPVNEKAKLAPTAYLDGMRGLAALNVFLCHTGFQAYYPALGWGCGGGYYGFLRLPFLRLMYAGDAAVALFFVISGYAISYKPVRMIRSRSTHEFGQAMTSMVFRRGLRLYLPTIASTGLLVLFLRLGFYESTRAFANDRTYFRHILMTHRTRLDSGLEQWIDWAGNVLRSLAPFAWDSKPHVANGYDGVTWTIPVEYRCSLYLFLIHMGTSRLKTHYRIMTLMLFTYITYRKGRWDFLLFLYGLACVEWDYARGAHTGVSTAALSQSERGESKGSRLPLKAIAWNVISILALYLLSQPSHRRDETPGWVTLETMIPEYWHEERDRYWQCFGAGLFLLSVGHSAFWQRVFTTDVVQYLGKISYSLYLVHGRPTRWLQFRVLRFVFFYLTGAEGDDYYRGFWLGLCFVFPVVIWCADVFWRAVDIPIVNFSKWVEKKLMAKDA</sequence>
<evidence type="ECO:0000256" key="1">
    <source>
        <dbReference type="SAM" id="Phobius"/>
    </source>
</evidence>
<evidence type="ECO:0000259" key="2">
    <source>
        <dbReference type="Pfam" id="PF01757"/>
    </source>
</evidence>
<dbReference type="InterPro" id="IPR050879">
    <property type="entry name" value="Acyltransferase_3"/>
</dbReference>
<feature type="domain" description="Acyltransferase 3" evidence="2">
    <location>
        <begin position="91"/>
        <end position="496"/>
    </location>
</feature>
<comment type="caution">
    <text evidence="3">The sequence shown here is derived from an EMBL/GenBank/DDBJ whole genome shotgun (WGS) entry which is preliminary data.</text>
</comment>
<gene>
    <name evidence="3" type="ORF">EDB81DRAFT_857217</name>
</gene>
<keyword evidence="1" id="KW-0472">Membrane</keyword>
<dbReference type="Pfam" id="PF01757">
    <property type="entry name" value="Acyl_transf_3"/>
    <property type="match status" value="1"/>
</dbReference>
<dbReference type="PANTHER" id="PTHR23028">
    <property type="entry name" value="ACETYLTRANSFERASE"/>
    <property type="match status" value="1"/>
</dbReference>
<organism evidence="3 4">
    <name type="scientific">Dactylonectria macrodidyma</name>
    <dbReference type="NCBI Taxonomy" id="307937"/>
    <lineage>
        <taxon>Eukaryota</taxon>
        <taxon>Fungi</taxon>
        <taxon>Dikarya</taxon>
        <taxon>Ascomycota</taxon>
        <taxon>Pezizomycotina</taxon>
        <taxon>Sordariomycetes</taxon>
        <taxon>Hypocreomycetidae</taxon>
        <taxon>Hypocreales</taxon>
        <taxon>Nectriaceae</taxon>
        <taxon>Dactylonectria</taxon>
    </lineage>
</organism>
<dbReference type="EMBL" id="JAGMUV010000009">
    <property type="protein sequence ID" value="KAH7143774.1"/>
    <property type="molecule type" value="Genomic_DNA"/>
</dbReference>
<accession>A0A9P9J4K9</accession>
<keyword evidence="3" id="KW-0012">Acyltransferase</keyword>
<reference evidence="3" key="1">
    <citation type="journal article" date="2021" name="Nat. Commun.">
        <title>Genetic determinants of endophytism in the Arabidopsis root mycobiome.</title>
        <authorList>
            <person name="Mesny F."/>
            <person name="Miyauchi S."/>
            <person name="Thiergart T."/>
            <person name="Pickel B."/>
            <person name="Atanasova L."/>
            <person name="Karlsson M."/>
            <person name="Huettel B."/>
            <person name="Barry K.W."/>
            <person name="Haridas S."/>
            <person name="Chen C."/>
            <person name="Bauer D."/>
            <person name="Andreopoulos W."/>
            <person name="Pangilinan J."/>
            <person name="LaButti K."/>
            <person name="Riley R."/>
            <person name="Lipzen A."/>
            <person name="Clum A."/>
            <person name="Drula E."/>
            <person name="Henrissat B."/>
            <person name="Kohler A."/>
            <person name="Grigoriev I.V."/>
            <person name="Martin F.M."/>
            <person name="Hacquard S."/>
        </authorList>
    </citation>
    <scope>NUCLEOTIDE SEQUENCE</scope>
    <source>
        <strain evidence="3">MPI-CAGE-AT-0147</strain>
    </source>
</reference>
<keyword evidence="4" id="KW-1185">Reference proteome</keyword>
<feature type="transmembrane region" description="Helical" evidence="1">
    <location>
        <begin position="477"/>
        <end position="499"/>
    </location>
</feature>
<keyword evidence="1" id="KW-1133">Transmembrane helix</keyword>
<feature type="transmembrane region" description="Helical" evidence="1">
    <location>
        <begin position="99"/>
        <end position="117"/>
    </location>
</feature>
<evidence type="ECO:0000313" key="4">
    <source>
        <dbReference type="Proteomes" id="UP000738349"/>
    </source>
</evidence>
<dbReference type="GO" id="GO:0016747">
    <property type="term" value="F:acyltransferase activity, transferring groups other than amino-acyl groups"/>
    <property type="evidence" value="ECO:0007669"/>
    <property type="project" value="InterPro"/>
</dbReference>
<dbReference type="Proteomes" id="UP000738349">
    <property type="component" value="Unassembled WGS sequence"/>
</dbReference>
<keyword evidence="3" id="KW-0808">Transferase</keyword>
<dbReference type="OrthoDB" id="5819582at2759"/>
<feature type="transmembrane region" description="Helical" evidence="1">
    <location>
        <begin position="187"/>
        <end position="206"/>
    </location>
</feature>
<feature type="transmembrane region" description="Helical" evidence="1">
    <location>
        <begin position="137"/>
        <end position="157"/>
    </location>
</feature>
<name>A0A9P9J4K9_9HYPO</name>
<protein>
    <submittedName>
        <fullName evidence="3">Acyltransferase family-domain-containing protein</fullName>
    </submittedName>
</protein>
<evidence type="ECO:0000313" key="3">
    <source>
        <dbReference type="EMBL" id="KAH7143774.1"/>
    </source>
</evidence>
<dbReference type="InterPro" id="IPR002656">
    <property type="entry name" value="Acyl_transf_3_dom"/>
</dbReference>
<proteinExistence type="predicted"/>